<protein>
    <submittedName>
        <fullName evidence="1">Uncharacterized protein</fullName>
    </submittedName>
</protein>
<dbReference type="EMBL" id="QTSX02007332">
    <property type="protein sequence ID" value="KAJ9048730.1"/>
    <property type="molecule type" value="Genomic_DNA"/>
</dbReference>
<dbReference type="Proteomes" id="UP001165960">
    <property type="component" value="Unassembled WGS sequence"/>
</dbReference>
<organism evidence="1 2">
    <name type="scientific">Entomophthora muscae</name>
    <dbReference type="NCBI Taxonomy" id="34485"/>
    <lineage>
        <taxon>Eukaryota</taxon>
        <taxon>Fungi</taxon>
        <taxon>Fungi incertae sedis</taxon>
        <taxon>Zoopagomycota</taxon>
        <taxon>Entomophthoromycotina</taxon>
        <taxon>Entomophthoromycetes</taxon>
        <taxon>Entomophthorales</taxon>
        <taxon>Entomophthoraceae</taxon>
        <taxon>Entomophthora</taxon>
    </lineage>
</organism>
<name>A0ACC2RFM2_9FUNG</name>
<sequence>MNGVFEGLIGDFVTVYLDDIIIYSKTFEEHLQHLKLCLDRIKSANLSVNAEKSILAVQQLKLLGHMVDAFGKHPDPDMCDAITNWPTPTIANQVSSFLGLVGYYHQFIEDYSELAAPLFNLKHKKKPFKWGPPEDDAFKALKASITSDAVLAYPDFTRKFHIFSDACTNAVGAVLCQEINNVFRPIKFMSKKFIPAEYNYAIYDKEVLAVIKALEKFCYYVLGHPLVIHTDNWAVKFITDASLPCICRMRWLLELMEYDFEIVHIPGKLSSVTDGLSRQFCLLVENLTYEPPLAQFKDMACLHTSLVTEADLRKFFVYSTKYTVIGNTLFKKTDNGLWVIPPKEDRESILMEAHNGAGHFGQDATLVHLKETYWWPGMYTDTYNHTRSCMNCQQFSKKIVHTKPVEPIVVDKIFELWGIDFVGPLPPSKSGKTYILVATEYLSCWPVAQACSNNSAMTAAFFIYNSTVTQFGPPATLLSDQGSHFRNCMVANLTNKVNTVHKFSTVYNPHCNGLTERFNHTLVECLEKTTKFQPSTWEAMLPSVLWNYCTKVHNTIKMTPFEAMFGTKPNQTRVLKKVNQHWDSKDCEQTRHQAKKNLSATASKITAAQQEINHRVPKFKIGQQVLKFNSALNTTRSKKFKVKWKGPYTIYAIGKHHSYFLENTAGLQYPLPVSGSRLKAYQA</sequence>
<accession>A0ACC2RFM2</accession>
<gene>
    <name evidence="1" type="ORF">DSO57_1039685</name>
</gene>
<comment type="caution">
    <text evidence="1">The sequence shown here is derived from an EMBL/GenBank/DDBJ whole genome shotgun (WGS) entry which is preliminary data.</text>
</comment>
<reference evidence="1" key="1">
    <citation type="submission" date="2022-04" db="EMBL/GenBank/DDBJ databases">
        <title>Genome of the entomopathogenic fungus Entomophthora muscae.</title>
        <authorList>
            <person name="Elya C."/>
            <person name="Lovett B.R."/>
            <person name="Lee E."/>
            <person name="Macias A.M."/>
            <person name="Hajek A.E."/>
            <person name="De Bivort B.L."/>
            <person name="Kasson M.T."/>
            <person name="De Fine Licht H.H."/>
            <person name="Stajich J.E."/>
        </authorList>
    </citation>
    <scope>NUCLEOTIDE SEQUENCE</scope>
    <source>
        <strain evidence="1">Berkeley</strain>
    </source>
</reference>
<keyword evidence="2" id="KW-1185">Reference proteome</keyword>
<evidence type="ECO:0000313" key="1">
    <source>
        <dbReference type="EMBL" id="KAJ9048730.1"/>
    </source>
</evidence>
<evidence type="ECO:0000313" key="2">
    <source>
        <dbReference type="Proteomes" id="UP001165960"/>
    </source>
</evidence>
<proteinExistence type="predicted"/>